<reference evidence="3 4" key="1">
    <citation type="submission" date="2018-07" db="EMBL/GenBank/DDBJ databases">
        <title>Genomic and Epidemiologic Investigation of an Indolent Hospital Outbreak.</title>
        <authorList>
            <person name="Johnson R.C."/>
            <person name="Deming C."/>
            <person name="Conlan S."/>
            <person name="Zellmer C.J."/>
            <person name="Michelin A.V."/>
            <person name="Lee-Lin S."/>
            <person name="Thomas P.J."/>
            <person name="Park M."/>
            <person name="Weingarten R.A."/>
            <person name="Less J."/>
            <person name="Dekker J.P."/>
            <person name="Frank K.M."/>
            <person name="Musser K.A."/>
            <person name="Mcquiston J.R."/>
            <person name="Henderson D.K."/>
            <person name="Lau A.F."/>
            <person name="Palmore T.N."/>
            <person name="Segre J.A."/>
        </authorList>
    </citation>
    <scope>NUCLEOTIDE SEQUENCE [LARGE SCALE GENOMIC DNA]</scope>
    <source>
        <strain evidence="3 4">SK-CDC1_0717</strain>
    </source>
</reference>
<feature type="transmembrane region" description="Helical" evidence="1">
    <location>
        <begin position="113"/>
        <end position="132"/>
    </location>
</feature>
<dbReference type="SMART" id="SM00450">
    <property type="entry name" value="RHOD"/>
    <property type="match status" value="1"/>
</dbReference>
<dbReference type="Pfam" id="PF00581">
    <property type="entry name" value="Rhodanese"/>
    <property type="match status" value="1"/>
</dbReference>
<evidence type="ECO:0000256" key="1">
    <source>
        <dbReference type="SAM" id="Phobius"/>
    </source>
</evidence>
<comment type="caution">
    <text evidence="3">The sequence shown here is derived from an EMBL/GenBank/DDBJ whole genome shotgun (WGS) entry which is preliminary data.</text>
</comment>
<evidence type="ECO:0000259" key="2">
    <source>
        <dbReference type="PROSITE" id="PS50206"/>
    </source>
</evidence>
<name>A0A430G6K6_9SPHN</name>
<dbReference type="Gene3D" id="3.40.250.10">
    <property type="entry name" value="Rhodanese-like domain"/>
    <property type="match status" value="1"/>
</dbReference>
<keyword evidence="1" id="KW-0472">Membrane</keyword>
<dbReference type="EMBL" id="QQYZ01000003">
    <property type="protein sequence ID" value="RSY88596.1"/>
    <property type="molecule type" value="Genomic_DNA"/>
</dbReference>
<sequence>MTISTIAPADARRAVAAGALLVDVRDADEHAREKIPGAVNIPLARIGELAATGRPLVFHCRSGMRTAAHADALERAARGATCHLLEGGIDGWRKAGLETAVDRGQPLEIMRQVQLGAGGLVLLGIVLGFLVHPGFFGLAAFVGAGLMMAGATGWCGMALLLRGMPWNRPARGG</sequence>
<dbReference type="PANTHER" id="PTHR44086">
    <property type="entry name" value="THIOSULFATE SULFURTRANSFERASE RDL2, MITOCHONDRIAL-RELATED"/>
    <property type="match status" value="1"/>
</dbReference>
<dbReference type="Pfam" id="PF11127">
    <property type="entry name" value="YgaP-like_TM"/>
    <property type="match status" value="1"/>
</dbReference>
<evidence type="ECO:0000313" key="4">
    <source>
        <dbReference type="Proteomes" id="UP000287746"/>
    </source>
</evidence>
<dbReference type="Proteomes" id="UP000287746">
    <property type="component" value="Unassembled WGS sequence"/>
</dbReference>
<dbReference type="InterPro" id="IPR036873">
    <property type="entry name" value="Rhodanese-like_dom_sf"/>
</dbReference>
<proteinExistence type="predicted"/>
<dbReference type="PROSITE" id="PS50206">
    <property type="entry name" value="RHODANESE_3"/>
    <property type="match status" value="1"/>
</dbReference>
<evidence type="ECO:0000313" key="3">
    <source>
        <dbReference type="EMBL" id="RSY88596.1"/>
    </source>
</evidence>
<dbReference type="SUPFAM" id="SSF52821">
    <property type="entry name" value="Rhodanese/Cell cycle control phosphatase"/>
    <property type="match status" value="1"/>
</dbReference>
<accession>A0A430G6K6</accession>
<dbReference type="RefSeq" id="WP_126003660.1">
    <property type="nucleotide sequence ID" value="NZ_QQYZ01000003.1"/>
</dbReference>
<keyword evidence="1" id="KW-1133">Transmembrane helix</keyword>
<dbReference type="InterPro" id="IPR001763">
    <property type="entry name" value="Rhodanese-like_dom"/>
</dbReference>
<protein>
    <submittedName>
        <fullName evidence="3">DUF2892 domain-containing protein</fullName>
    </submittedName>
</protein>
<dbReference type="GO" id="GO:0004792">
    <property type="term" value="F:thiosulfate-cyanide sulfurtransferase activity"/>
    <property type="evidence" value="ECO:0007669"/>
    <property type="project" value="TreeGrafter"/>
</dbReference>
<dbReference type="AlphaFoldDB" id="A0A430G6K6"/>
<dbReference type="PANTHER" id="PTHR44086:SF10">
    <property type="entry name" value="THIOSULFATE SULFURTRANSFERASE_RHODANESE-LIKE DOMAIN-CONTAINING PROTEIN 3"/>
    <property type="match status" value="1"/>
</dbReference>
<organism evidence="3 4">
    <name type="scientific">Sphingomonas koreensis</name>
    <dbReference type="NCBI Taxonomy" id="93064"/>
    <lineage>
        <taxon>Bacteria</taxon>
        <taxon>Pseudomonadati</taxon>
        <taxon>Pseudomonadota</taxon>
        <taxon>Alphaproteobacteria</taxon>
        <taxon>Sphingomonadales</taxon>
        <taxon>Sphingomonadaceae</taxon>
        <taxon>Sphingomonas</taxon>
    </lineage>
</organism>
<feature type="domain" description="Rhodanese" evidence="2">
    <location>
        <begin position="15"/>
        <end position="101"/>
    </location>
</feature>
<dbReference type="InterPro" id="IPR021309">
    <property type="entry name" value="YgaP-like_TM"/>
</dbReference>
<keyword evidence="1" id="KW-0812">Transmembrane</keyword>
<dbReference type="Gene3D" id="6.10.140.1340">
    <property type="match status" value="1"/>
</dbReference>
<gene>
    <name evidence="3" type="ORF">DAH66_03805</name>
</gene>
<feature type="transmembrane region" description="Helical" evidence="1">
    <location>
        <begin position="138"/>
        <end position="161"/>
    </location>
</feature>